<keyword evidence="3" id="KW-0479">Metal-binding</keyword>
<comment type="cofactor">
    <cofactor evidence="3">
        <name>Zn(2+)</name>
        <dbReference type="ChEBI" id="CHEBI:29105"/>
    </cofactor>
    <text evidence="3">Binds 2 Zn(2+) ions.</text>
</comment>
<feature type="non-terminal residue" evidence="5">
    <location>
        <position position="1"/>
    </location>
</feature>
<sequence length="89" mass="9978">ETHGGEDVPVYARGPWSHLFIGTMEQHTIAHKMAYAACWGAYKDRNGCQSFIKSTTTKMAFPKPNGSPSISTFNFIRIIILFLLILVFV</sequence>
<dbReference type="PANTHER" id="PTHR11596:SF5">
    <property type="entry name" value="ALKALINE PHOSPHATASE"/>
    <property type="match status" value="1"/>
</dbReference>
<gene>
    <name evidence="5" type="ORF">GIL414_LOCUS28150</name>
</gene>
<evidence type="ECO:0000313" key="6">
    <source>
        <dbReference type="Proteomes" id="UP000681720"/>
    </source>
</evidence>
<dbReference type="SUPFAM" id="SSF53649">
    <property type="entry name" value="Alkaline phosphatase-like"/>
    <property type="match status" value="1"/>
</dbReference>
<organism evidence="5 6">
    <name type="scientific">Rotaria magnacalcarata</name>
    <dbReference type="NCBI Taxonomy" id="392030"/>
    <lineage>
        <taxon>Eukaryota</taxon>
        <taxon>Metazoa</taxon>
        <taxon>Spiralia</taxon>
        <taxon>Gnathifera</taxon>
        <taxon>Rotifera</taxon>
        <taxon>Eurotatoria</taxon>
        <taxon>Bdelloidea</taxon>
        <taxon>Philodinida</taxon>
        <taxon>Philodinidae</taxon>
        <taxon>Rotaria</taxon>
    </lineage>
</organism>
<dbReference type="Gene3D" id="3.40.720.10">
    <property type="entry name" value="Alkaline Phosphatase, subunit A"/>
    <property type="match status" value="1"/>
</dbReference>
<dbReference type="GO" id="GO:0046872">
    <property type="term" value="F:metal ion binding"/>
    <property type="evidence" value="ECO:0007669"/>
    <property type="project" value="UniProtKB-KW"/>
</dbReference>
<keyword evidence="4" id="KW-0472">Membrane</keyword>
<keyword evidence="2" id="KW-0597">Phosphoprotein</keyword>
<evidence type="ECO:0000313" key="5">
    <source>
        <dbReference type="EMBL" id="CAF4355209.1"/>
    </source>
</evidence>
<name>A0A8S2UP86_9BILA</name>
<keyword evidence="3" id="KW-0862">Zinc</keyword>
<dbReference type="Proteomes" id="UP000681720">
    <property type="component" value="Unassembled WGS sequence"/>
</dbReference>
<feature type="transmembrane region" description="Helical" evidence="4">
    <location>
        <begin position="69"/>
        <end position="88"/>
    </location>
</feature>
<dbReference type="GO" id="GO:0004035">
    <property type="term" value="F:alkaline phosphatase activity"/>
    <property type="evidence" value="ECO:0007669"/>
    <property type="project" value="UniProtKB-EC"/>
</dbReference>
<proteinExistence type="predicted"/>
<keyword evidence="4" id="KW-1133">Transmembrane helix</keyword>
<dbReference type="InterPro" id="IPR001952">
    <property type="entry name" value="Alkaline_phosphatase"/>
</dbReference>
<dbReference type="Pfam" id="PF00245">
    <property type="entry name" value="Alk_phosphatase"/>
    <property type="match status" value="1"/>
</dbReference>
<evidence type="ECO:0000256" key="3">
    <source>
        <dbReference type="PIRSR" id="PIRSR601952-2"/>
    </source>
</evidence>
<protein>
    <recommendedName>
        <fullName evidence="1">alkaline phosphatase</fullName>
        <ecNumber evidence="1">3.1.3.1</ecNumber>
    </recommendedName>
</protein>
<dbReference type="EC" id="3.1.3.1" evidence="1"/>
<accession>A0A8S2UP86</accession>
<feature type="binding site" evidence="3">
    <location>
        <position position="3"/>
    </location>
    <ligand>
        <name>Zn(2+)</name>
        <dbReference type="ChEBI" id="CHEBI:29105"/>
        <label>2</label>
    </ligand>
</feature>
<dbReference type="PANTHER" id="PTHR11596">
    <property type="entry name" value="ALKALINE PHOSPHATASE"/>
    <property type="match status" value="1"/>
</dbReference>
<reference evidence="5" key="1">
    <citation type="submission" date="2021-02" db="EMBL/GenBank/DDBJ databases">
        <authorList>
            <person name="Nowell W R."/>
        </authorList>
    </citation>
    <scope>NUCLEOTIDE SEQUENCE</scope>
</reference>
<dbReference type="InterPro" id="IPR017850">
    <property type="entry name" value="Alkaline_phosphatase_core_sf"/>
</dbReference>
<dbReference type="EMBL" id="CAJOBJ010046978">
    <property type="protein sequence ID" value="CAF4355209.1"/>
    <property type="molecule type" value="Genomic_DNA"/>
</dbReference>
<keyword evidence="4" id="KW-0812">Transmembrane</keyword>
<comment type="caution">
    <text evidence="5">The sequence shown here is derived from an EMBL/GenBank/DDBJ whole genome shotgun (WGS) entry which is preliminary data.</text>
</comment>
<evidence type="ECO:0000256" key="4">
    <source>
        <dbReference type="SAM" id="Phobius"/>
    </source>
</evidence>
<evidence type="ECO:0000256" key="2">
    <source>
        <dbReference type="ARBA" id="ARBA00022553"/>
    </source>
</evidence>
<dbReference type="AlphaFoldDB" id="A0A8S2UP86"/>
<evidence type="ECO:0000256" key="1">
    <source>
        <dbReference type="ARBA" id="ARBA00012647"/>
    </source>
</evidence>